<protein>
    <recommendedName>
        <fullName evidence="3">SpoIIAA-like protein</fullName>
    </recommendedName>
</protein>
<comment type="caution">
    <text evidence="1">The sequence shown here is derived from an EMBL/GenBank/DDBJ whole genome shotgun (WGS) entry which is preliminary data.</text>
</comment>
<accession>A0A4R1RMZ8</accession>
<dbReference type="OrthoDB" id="1144359at2"/>
<evidence type="ECO:0000313" key="1">
    <source>
        <dbReference type="EMBL" id="TCL67673.1"/>
    </source>
</evidence>
<evidence type="ECO:0008006" key="3">
    <source>
        <dbReference type="Google" id="ProtNLM"/>
    </source>
</evidence>
<name>A0A4R1RMZ8_9FLAO</name>
<dbReference type="Proteomes" id="UP000295455">
    <property type="component" value="Unassembled WGS sequence"/>
</dbReference>
<dbReference type="RefSeq" id="WP_132215447.1">
    <property type="nucleotide sequence ID" value="NZ_OX156936.1"/>
</dbReference>
<dbReference type="AlphaFoldDB" id="A0A4R1RMZ8"/>
<proteinExistence type="predicted"/>
<gene>
    <name evidence="1" type="ORF">EV196_102233</name>
</gene>
<sequence>MGIIKYLNEEDSELFIFPNFIINQIKEGVIIESHHNDILNTIIRQHFRNEDMVYISNRVKSYTVNPLIYNETEKIPNLLAIALIPETETMRKNAEYERTFFDKPYEIFDTLGEAIFWAHELVVRSKTQTINE</sequence>
<keyword evidence="2" id="KW-1185">Reference proteome</keyword>
<evidence type="ECO:0000313" key="2">
    <source>
        <dbReference type="Proteomes" id="UP000295455"/>
    </source>
</evidence>
<dbReference type="EMBL" id="SLUP01000002">
    <property type="protein sequence ID" value="TCL67673.1"/>
    <property type="molecule type" value="Genomic_DNA"/>
</dbReference>
<organism evidence="1 2">
    <name type="scientific">Mariniflexile fucanivorans</name>
    <dbReference type="NCBI Taxonomy" id="264023"/>
    <lineage>
        <taxon>Bacteria</taxon>
        <taxon>Pseudomonadati</taxon>
        <taxon>Bacteroidota</taxon>
        <taxon>Flavobacteriia</taxon>
        <taxon>Flavobacteriales</taxon>
        <taxon>Flavobacteriaceae</taxon>
        <taxon>Mariniflexile</taxon>
    </lineage>
</organism>
<reference evidence="1 2" key="1">
    <citation type="submission" date="2019-03" db="EMBL/GenBank/DDBJ databases">
        <title>Genomic Encyclopedia of Type Strains, Phase IV (KMG-IV): sequencing the most valuable type-strain genomes for metagenomic binning, comparative biology and taxonomic classification.</title>
        <authorList>
            <person name="Goeker M."/>
        </authorList>
    </citation>
    <scope>NUCLEOTIDE SEQUENCE [LARGE SCALE GENOMIC DNA]</scope>
    <source>
        <strain evidence="1 2">DSM 18792</strain>
    </source>
</reference>